<feature type="signal peptide" evidence="1">
    <location>
        <begin position="1"/>
        <end position="35"/>
    </location>
</feature>
<dbReference type="GO" id="GO:0005829">
    <property type="term" value="C:cytosol"/>
    <property type="evidence" value="ECO:0007669"/>
    <property type="project" value="TreeGrafter"/>
</dbReference>
<keyword evidence="4" id="KW-0326">Glycosidase</keyword>
<dbReference type="GO" id="GO:0005975">
    <property type="term" value="P:carbohydrate metabolic process"/>
    <property type="evidence" value="ECO:0007669"/>
    <property type="project" value="InterPro"/>
</dbReference>
<proteinExistence type="predicted"/>
<dbReference type="PROSITE" id="PS51318">
    <property type="entry name" value="TAT"/>
    <property type="match status" value="1"/>
</dbReference>
<dbReference type="Gene3D" id="1.20.1050.60">
    <property type="entry name" value="alpha-1,2-mannosidase"/>
    <property type="match status" value="1"/>
</dbReference>
<dbReference type="EC" id="3.2.1.-" evidence="4"/>
<dbReference type="GO" id="GO:0030246">
    <property type="term" value="F:carbohydrate binding"/>
    <property type="evidence" value="ECO:0007669"/>
    <property type="project" value="InterPro"/>
</dbReference>
<feature type="domain" description="Glycosyl hydrolase family 92" evidence="2">
    <location>
        <begin position="303"/>
        <end position="762"/>
    </location>
</feature>
<dbReference type="GO" id="GO:0016798">
    <property type="term" value="F:hydrolase activity, acting on glycosyl bonds"/>
    <property type="evidence" value="ECO:0007669"/>
    <property type="project" value="UniProtKB-KW"/>
</dbReference>
<dbReference type="InterPro" id="IPR014718">
    <property type="entry name" value="GH-type_carb-bd"/>
</dbReference>
<evidence type="ECO:0000259" key="2">
    <source>
        <dbReference type="Pfam" id="PF07971"/>
    </source>
</evidence>
<dbReference type="AlphaFoldDB" id="A0AAU2VZX6"/>
<dbReference type="Gene3D" id="2.70.98.10">
    <property type="match status" value="1"/>
</dbReference>
<dbReference type="Gene3D" id="1.20.1610.10">
    <property type="entry name" value="alpha-1,2-mannosidases domains"/>
    <property type="match status" value="1"/>
</dbReference>
<evidence type="ECO:0000256" key="1">
    <source>
        <dbReference type="SAM" id="SignalP"/>
    </source>
</evidence>
<dbReference type="EMBL" id="CP108313">
    <property type="protein sequence ID" value="WTW73275.1"/>
    <property type="molecule type" value="Genomic_DNA"/>
</dbReference>
<dbReference type="Pfam" id="PF07971">
    <property type="entry name" value="Glyco_hydro_92"/>
    <property type="match status" value="1"/>
</dbReference>
<gene>
    <name evidence="4" type="ORF">OG398_36115</name>
</gene>
<dbReference type="PANTHER" id="PTHR12143:SF39">
    <property type="entry name" value="SECRETED PROTEIN"/>
    <property type="match status" value="1"/>
</dbReference>
<dbReference type="InterPro" id="IPR005887">
    <property type="entry name" value="GH92_a_mannosidase_put"/>
</dbReference>
<dbReference type="GO" id="GO:0006516">
    <property type="term" value="P:glycoprotein catabolic process"/>
    <property type="evidence" value="ECO:0007669"/>
    <property type="project" value="TreeGrafter"/>
</dbReference>
<evidence type="ECO:0000313" key="4">
    <source>
        <dbReference type="EMBL" id="WTW73275.1"/>
    </source>
</evidence>
<accession>A0AAU2VZX6</accession>
<sequence length="1077" mass="112785">MSLPVRRRWVRPLVAASVGLVLLLTPTTLAPTATAATPPSPKDPASLVDVFTGTAPSSPAVEKAMGENFSRGNTHPAATAPFGMIQWGPDTVKPAPGQYAADDDRLRGFSLTHLSGGGCTAFGDVPVQPVPGGIGRSPAAHPDDYVTTFDHANQDAEPGGYHVRSDNGVDTRLAAGTRAAAGRFTFPAGHDGKGTVLLNTSGSANGVTGVTARVDGDRTVTGTVSSGGICSAKAPYSLSFRIEFDRPFTTHGTWQGEQLHRAAGTLADKDGKDGSGVYLTFDTARHRAVNARVAISYTDVAGAAANLAGTPHLSSVEDLAAATHHAWNRELRRIQVAGGSEERTRVFYTALYHCLLEPRTLNDADGRYHGFDQKIHRVRPGHTWYGNFSGWDVYRTETPLLAFLAPDRASDMAQSMVDAADQSGWLPRWTLLNNQTNGMVGDPAPVMLAGTWALGAHDFDLDGALKYAVKAATRAAPERPDGYVERQAVSQWRANGFLRNGDSPLGSSAATSLEYAVDDFAVARLAAANGDAAQRRAFMRTAHNWQNLVDGADGTLGPRLADGTLQNAANPASLAGFQEASAAQYQWMTGPDLAALAAGMGGNRQAAARLDDHFTEVDAGSNTPYAWIGNEITFGAPWAYHAFGAPNHTNDVVPRMLDRFTTGPAGLPGNDDLGALSAWYVWASMGLYPEAPGTDQLALSAPAFPSVTVDRGSAGTLRIDAPRERSDQAYVANVRLEGRTHAANWVSAGSLRGNARLDYRLTSDRSSGWGTDEADLYPSYAEGRASALVSAAPVTVAPGTSATTRLTLHRIDGRAGRVHWRLHPPKGVTVDRQAGVTAVGGHESVRVRVPASTPPGSLAIPVDLRAADGTRLPSAAVRVSVLPRGETSVLPWADEAGTSTASRPVGDFNGYGGSFVAGELAKDGLAPGHDVTVDGIGYRWPDAVPGSPDNVNAHGQTVTVHAAPGQSRLGLLGAGNEGASTGDVTVHYTDGTTQRASVTLGDWHLDGATAPPPDNTAAATMPVRQMAGGTPEKMTVYIWATSAPVDPHRTIASVTLPEHVTGGQMHVFAVGVGAGKG</sequence>
<dbReference type="InterPro" id="IPR012939">
    <property type="entry name" value="Glyco_hydro_92"/>
</dbReference>
<keyword evidence="4" id="KW-0378">Hydrolase</keyword>
<dbReference type="InterPro" id="IPR008928">
    <property type="entry name" value="6-hairpin_glycosidase_sf"/>
</dbReference>
<dbReference type="GO" id="GO:0000224">
    <property type="term" value="F:peptide-N4-(N-acetyl-beta-glucosaminyl)asparagine amidase activity"/>
    <property type="evidence" value="ECO:0007669"/>
    <property type="project" value="TreeGrafter"/>
</dbReference>
<dbReference type="InterPro" id="IPR006311">
    <property type="entry name" value="TAT_signal"/>
</dbReference>
<dbReference type="Pfam" id="PF17678">
    <property type="entry name" value="Glyco_hydro_92N"/>
    <property type="match status" value="1"/>
</dbReference>
<dbReference type="InterPro" id="IPR041371">
    <property type="entry name" value="GH92_N"/>
</dbReference>
<dbReference type="Gene3D" id="3.30.2080.10">
    <property type="entry name" value="GH92 mannosidase domain"/>
    <property type="match status" value="1"/>
</dbReference>
<feature type="chain" id="PRO_5043670661" evidence="1">
    <location>
        <begin position="36"/>
        <end position="1077"/>
    </location>
</feature>
<keyword evidence="1" id="KW-0732">Signal</keyword>
<dbReference type="InterPro" id="IPR050883">
    <property type="entry name" value="PNGase"/>
</dbReference>
<organism evidence="4">
    <name type="scientific">Streptomyces sp. NBC_00008</name>
    <dbReference type="NCBI Taxonomy" id="2903610"/>
    <lineage>
        <taxon>Bacteria</taxon>
        <taxon>Bacillati</taxon>
        <taxon>Actinomycetota</taxon>
        <taxon>Actinomycetes</taxon>
        <taxon>Kitasatosporales</taxon>
        <taxon>Streptomycetaceae</taxon>
        <taxon>Streptomyces</taxon>
    </lineage>
</organism>
<dbReference type="NCBIfam" id="TIGR01180">
    <property type="entry name" value="aman2_put"/>
    <property type="match status" value="1"/>
</dbReference>
<name>A0AAU2VZX6_9ACTN</name>
<dbReference type="SUPFAM" id="SSF48208">
    <property type="entry name" value="Six-hairpin glycosidases"/>
    <property type="match status" value="1"/>
</dbReference>
<protein>
    <submittedName>
        <fullName evidence="4">GH92 family glycosyl hydrolase</fullName>
        <ecNumber evidence="4">3.2.1.-</ecNumber>
    </submittedName>
</protein>
<dbReference type="PANTHER" id="PTHR12143">
    <property type="entry name" value="PEPTIDE N-GLYCANASE PNGASE -RELATED"/>
    <property type="match status" value="1"/>
</dbReference>
<evidence type="ECO:0000259" key="3">
    <source>
        <dbReference type="Pfam" id="PF17678"/>
    </source>
</evidence>
<feature type="domain" description="Glycosyl hydrolase family 92 N-terminal" evidence="3">
    <location>
        <begin position="47"/>
        <end position="296"/>
    </location>
</feature>
<reference evidence="4" key="1">
    <citation type="submission" date="2022-10" db="EMBL/GenBank/DDBJ databases">
        <title>The complete genomes of actinobacterial strains from the NBC collection.</title>
        <authorList>
            <person name="Joergensen T.S."/>
            <person name="Alvarez Arevalo M."/>
            <person name="Sterndorff E.B."/>
            <person name="Faurdal D."/>
            <person name="Vuksanovic O."/>
            <person name="Mourched A.-S."/>
            <person name="Charusanti P."/>
            <person name="Shaw S."/>
            <person name="Blin K."/>
            <person name="Weber T."/>
        </authorList>
    </citation>
    <scope>NUCLEOTIDE SEQUENCE</scope>
    <source>
        <strain evidence="4">NBC_00008</strain>
    </source>
</reference>